<dbReference type="InterPro" id="IPR013783">
    <property type="entry name" value="Ig-like_fold"/>
</dbReference>
<dbReference type="PROSITE" id="PS50093">
    <property type="entry name" value="PKD"/>
    <property type="match status" value="3"/>
</dbReference>
<dbReference type="KEGG" id="blep:AL038_17195"/>
<evidence type="ECO:0000256" key="2">
    <source>
        <dbReference type="ARBA" id="ARBA00004141"/>
    </source>
</evidence>
<evidence type="ECO:0000256" key="3">
    <source>
        <dbReference type="ARBA" id="ARBA00022692"/>
    </source>
</evidence>
<dbReference type="SMART" id="SM00089">
    <property type="entry name" value="PKD"/>
    <property type="match status" value="3"/>
</dbReference>
<proteinExistence type="predicted"/>
<organism evidence="8 9">
    <name type="scientific">Beggiatoa leptomitoformis</name>
    <dbReference type="NCBI Taxonomy" id="288004"/>
    <lineage>
        <taxon>Bacteria</taxon>
        <taxon>Pseudomonadati</taxon>
        <taxon>Pseudomonadota</taxon>
        <taxon>Gammaproteobacteria</taxon>
        <taxon>Thiotrichales</taxon>
        <taxon>Thiotrichaceae</taxon>
        <taxon>Beggiatoa</taxon>
    </lineage>
</organism>
<dbReference type="EMBL" id="CP018889">
    <property type="protein sequence ID" value="AUI68485.1"/>
    <property type="molecule type" value="Genomic_DNA"/>
</dbReference>
<feature type="domain" description="PKD" evidence="7">
    <location>
        <begin position="634"/>
        <end position="687"/>
    </location>
</feature>
<accession>A0A2N9YDP4</accession>
<dbReference type="InterPro" id="IPR007280">
    <property type="entry name" value="Peptidase_C_arc/bac"/>
</dbReference>
<keyword evidence="6" id="KW-0472">Membrane</keyword>
<dbReference type="Pfam" id="PF18911">
    <property type="entry name" value="PKD_4"/>
    <property type="match status" value="1"/>
</dbReference>
<dbReference type="GO" id="GO:0005261">
    <property type="term" value="F:monoatomic cation channel activity"/>
    <property type="evidence" value="ECO:0007669"/>
    <property type="project" value="TreeGrafter"/>
</dbReference>
<dbReference type="GO" id="GO:0006816">
    <property type="term" value="P:calcium ion transport"/>
    <property type="evidence" value="ECO:0007669"/>
    <property type="project" value="TreeGrafter"/>
</dbReference>
<dbReference type="InterPro" id="IPR022409">
    <property type="entry name" value="PKD/Chitinase_dom"/>
</dbReference>
<protein>
    <submittedName>
        <fullName evidence="8">PKD domain-containing protein</fullName>
    </submittedName>
</protein>
<dbReference type="RefSeq" id="WP_062154923.1">
    <property type="nucleotide sequence ID" value="NZ_CP012373.2"/>
</dbReference>
<evidence type="ECO:0000259" key="7">
    <source>
        <dbReference type="PROSITE" id="PS50093"/>
    </source>
</evidence>
<dbReference type="Gene3D" id="2.60.40.10">
    <property type="entry name" value="Immunoglobulins"/>
    <property type="match status" value="3"/>
</dbReference>
<gene>
    <name evidence="8" type="ORF">BLE401_07030</name>
</gene>
<reference evidence="9" key="1">
    <citation type="submission" date="2016-12" db="EMBL/GenBank/DDBJ databases">
        <title>Complete Genome Sequence of Beggiatoa leptomitiformis D-401.</title>
        <authorList>
            <person name="Fomenkov A."/>
            <person name="Vincze T."/>
            <person name="Grabovich M."/>
            <person name="Anton B.P."/>
            <person name="Dubinina G."/>
            <person name="Orlova M."/>
            <person name="Belousova E."/>
            <person name="Roberts R.J."/>
        </authorList>
    </citation>
    <scope>NUCLEOTIDE SEQUENCE [LARGE SCALE GENOMIC DNA]</scope>
    <source>
        <strain evidence="9">D-401</strain>
    </source>
</reference>
<dbReference type="InterPro" id="IPR035986">
    <property type="entry name" value="PKD_dom_sf"/>
</dbReference>
<keyword evidence="5" id="KW-1133">Transmembrane helix</keyword>
<evidence type="ECO:0000256" key="1">
    <source>
        <dbReference type="ARBA" id="ARBA00001913"/>
    </source>
</evidence>
<dbReference type="Pfam" id="PF04151">
    <property type="entry name" value="PPC"/>
    <property type="match status" value="1"/>
</dbReference>
<keyword evidence="4" id="KW-0677">Repeat</keyword>
<evidence type="ECO:0000256" key="6">
    <source>
        <dbReference type="ARBA" id="ARBA00023136"/>
    </source>
</evidence>
<evidence type="ECO:0000313" key="9">
    <source>
        <dbReference type="Proteomes" id="UP000234271"/>
    </source>
</evidence>
<feature type="domain" description="PKD" evidence="7">
    <location>
        <begin position="400"/>
        <end position="490"/>
    </location>
</feature>
<sequence>MMYLFLSRLFGVMPRQGSAQSWGVFLLQKMSMLLVLGMGGFPLTSYAVLQLHDGQNFVYDVEANGVLAQGSFNAYANMYRLRVNNANYLGQVTQLSTDGREAYLASFTEPASGLQVERRIYVPKTGQFARYMEVVGNPTSVTKTVDIEISGTLGSGNNTQVLDSRSNYLMTQTVVNGVVVSNSPILLHYHSQAGGAITATHSLSGGQLSWTYAKISIPANSQRRIIYFVAQAGTAIQATDIATYIAFNPSSLYENIVDTIRGEIVNFTPPSPNANTDFSSAIALSNGELRQGSLEETDTASHQRAGTPADGYLLNLAKDETVTLTAAAGFNTYLYLFDDIAGKTVLASNDDKDKNTQQSEIVFTAPATKTYYIEVTAFNRQERGTYSLNVQSGKQNKAPQAYDFVITGQNSTAPATVTFTDFSHDSDGSIVKRCWQFGDGSPSQCTTGNSISYTYTSAGQYSVGVTVTDNDNLADTQTAVVKIIAPVEGIVLPLANIVSGELSTADTRSRTRVNALTDRYVIAAPNVGEELVLEMSSERFDSYLYLYDQYNRLVRQDDNSGGGKTAKLRYAPTYAGNLYVEATSYDDNQLGFYSLSLQKVSAATTVNVVLEASTMLNNPLQNLFVARLPDSFKPTFLLWNFGDNSATLSTDEAIASHTYSRTGTYTVSVIANNANGEVETGSKTFFINSQVIIPQSHFSATPLFGEIPLPVFFSNQSSTTLSGDTLRYIWDFGDGQIATDSTPNHTFTAAGAYQTVLRTYSTLTQQSNSYTVPITVIDRASENIAMTGITRLRPQVLMGGLDPMLVDLLDTDLKVFAIIRTGSAKIQTVRLLQNGSDYSLSLQHVATYSNGDQRYEAMFPLYRGLFPAITLGELFGAKTGQFRIQADDISGQFHAFPNLELGSNPPLSTAPTALKIEPIRALKVRRHQAQVLAAGFDPALVNTTDSQFTVKAIVREGISPIESVVLQQNQGTFALSMRLLETLPDGDYLYGVAFAYPQDSFSNVTLGNIWSNQASAEFFSVIVTDKAGYTHRYPELKIGNYPVQ</sequence>
<dbReference type="CDD" id="cd00146">
    <property type="entry name" value="PKD"/>
    <property type="match status" value="3"/>
</dbReference>
<dbReference type="OrthoDB" id="5619295at2"/>
<dbReference type="GO" id="GO:0005886">
    <property type="term" value="C:plasma membrane"/>
    <property type="evidence" value="ECO:0007669"/>
    <property type="project" value="TreeGrafter"/>
</dbReference>
<evidence type="ECO:0000256" key="4">
    <source>
        <dbReference type="ARBA" id="ARBA00022737"/>
    </source>
</evidence>
<dbReference type="STRING" id="288004.AL038_17195"/>
<dbReference type="AlphaFoldDB" id="A0A2N9YDP4"/>
<dbReference type="Gene3D" id="2.60.120.380">
    <property type="match status" value="2"/>
</dbReference>
<evidence type="ECO:0000256" key="5">
    <source>
        <dbReference type="ARBA" id="ARBA00022989"/>
    </source>
</evidence>
<dbReference type="InterPro" id="IPR000601">
    <property type="entry name" value="PKD_dom"/>
</dbReference>
<feature type="domain" description="PKD" evidence="7">
    <location>
        <begin position="722"/>
        <end position="781"/>
    </location>
</feature>
<dbReference type="PANTHER" id="PTHR46730">
    <property type="entry name" value="POLYCYSTIN-1"/>
    <property type="match status" value="1"/>
</dbReference>
<keyword evidence="9" id="KW-1185">Reference proteome</keyword>
<dbReference type="SUPFAM" id="SSF49299">
    <property type="entry name" value="PKD domain"/>
    <property type="match status" value="3"/>
</dbReference>
<comment type="cofactor">
    <cofactor evidence="1">
        <name>Ca(2+)</name>
        <dbReference type="ChEBI" id="CHEBI:29108"/>
    </cofactor>
</comment>
<dbReference type="Proteomes" id="UP000234271">
    <property type="component" value="Chromosome"/>
</dbReference>
<dbReference type="Pfam" id="PF00801">
    <property type="entry name" value="PKD"/>
    <property type="match status" value="2"/>
</dbReference>
<comment type="subcellular location">
    <subcellularLocation>
        <location evidence="2">Membrane</location>
        <topology evidence="2">Multi-pass membrane protein</topology>
    </subcellularLocation>
</comment>
<dbReference type="PANTHER" id="PTHR46730:SF4">
    <property type="entry name" value="POLYCYSTIC KIDNEY DISEASE PROTEIN 1-LIKE 1"/>
    <property type="match status" value="1"/>
</dbReference>
<keyword evidence="3" id="KW-0812">Transmembrane</keyword>
<evidence type="ECO:0000313" key="8">
    <source>
        <dbReference type="EMBL" id="AUI68485.1"/>
    </source>
</evidence>
<name>A0A2N9YDP4_9GAMM</name>